<feature type="signal peptide" evidence="1">
    <location>
        <begin position="1"/>
        <end position="20"/>
    </location>
</feature>
<dbReference type="Pfam" id="PF17132">
    <property type="entry name" value="Glyco_hydro_106"/>
    <property type="match status" value="2"/>
</dbReference>
<name>A0ABW6D0H6_9BACT</name>
<evidence type="ECO:0000313" key="2">
    <source>
        <dbReference type="EMBL" id="MFD3275530.1"/>
    </source>
</evidence>
<keyword evidence="2" id="KW-0378">Hydrolase</keyword>
<evidence type="ECO:0000313" key="3">
    <source>
        <dbReference type="Proteomes" id="UP001598114"/>
    </source>
</evidence>
<dbReference type="SUPFAM" id="SSF49785">
    <property type="entry name" value="Galactose-binding domain-like"/>
    <property type="match status" value="1"/>
</dbReference>
<dbReference type="RefSeq" id="WP_377975546.1">
    <property type="nucleotide sequence ID" value="NZ_JBBKYA010000002.1"/>
</dbReference>
<dbReference type="GO" id="GO:0016787">
    <property type="term" value="F:hydrolase activity"/>
    <property type="evidence" value="ECO:0007669"/>
    <property type="project" value="UniProtKB-KW"/>
</dbReference>
<dbReference type="Gene3D" id="2.60.120.260">
    <property type="entry name" value="Galactose-binding domain-like"/>
    <property type="match status" value="1"/>
</dbReference>
<proteinExistence type="predicted"/>
<dbReference type="EMBL" id="JBBKYA010000002">
    <property type="protein sequence ID" value="MFD3275530.1"/>
    <property type="molecule type" value="Genomic_DNA"/>
</dbReference>
<keyword evidence="1" id="KW-0732">Signal</keyword>
<dbReference type="InterPro" id="IPR008979">
    <property type="entry name" value="Galactose-bd-like_sf"/>
</dbReference>
<dbReference type="Proteomes" id="UP001598114">
    <property type="component" value="Unassembled WGS sequence"/>
</dbReference>
<reference evidence="2 3" key="1">
    <citation type="submission" date="2024-03" db="EMBL/GenBank/DDBJ databases">
        <title>Aquirufa genome sequencing.</title>
        <authorList>
            <person name="Pitt A."/>
            <person name="Hahn M.W."/>
        </authorList>
    </citation>
    <scope>NUCLEOTIDE SEQUENCE [LARGE SCALE GENOMIC DNA]</scope>
    <source>
        <strain evidence="2 3">PLAD-142S6K</strain>
    </source>
</reference>
<protein>
    <submittedName>
        <fullName evidence="2">Glycosyl hydrolase</fullName>
    </submittedName>
</protein>
<dbReference type="InterPro" id="IPR053161">
    <property type="entry name" value="Ulvan_degrading_GH"/>
</dbReference>
<dbReference type="PANTHER" id="PTHR36848:SF2">
    <property type="entry name" value="SECRETED PROTEIN"/>
    <property type="match status" value="1"/>
</dbReference>
<keyword evidence="3" id="KW-1185">Reference proteome</keyword>
<evidence type="ECO:0000256" key="1">
    <source>
        <dbReference type="SAM" id="SignalP"/>
    </source>
</evidence>
<accession>A0ABW6D0H6</accession>
<sequence length="885" mass="100029">MRKFAYLIICLLILTKAAGASDPAAFSTSKPWAYWWWPGSAVSEKGITHNLESFAKAGFGGLHIIPIYGSKGYESAFLSFLGPAWKQKFAFVLKEAKRLHLGIDMTLGTGWPLGGPTINAADAAKRYQIESIQIVANQSYKLPDADVQAASVFVDGNFEQELISAHLSQYIAGPKGATIYVLVQKGTGQQVKRAAPGGEGLVMDHFSKSAFEHYRSEFIPLLKQAHAPLRALYNDSYEVYGANYTPKLFEAFEQLNHYDLRKHLDVLAKPKAESEDENAIWADYHRTFSSLLLTEFTQPFAGWIKQMGFVSRDQAHGSPGNLLDLYAAVDIPETEFFGSKAFDIPGYQVDPDYDTIRFGIPDVRNLKLASSAANLTGKKLVSSETTTWLGNHFKVSLAQVKPVVDQVFIGGVNHLFFHGATYSPPEVAWPGWLFYASTNFNPQSHFWEALPALNRYIETCQKMLQSHQTDSDVLMYFPMEDIWHERNGTGKMHALDLHANSRDWMKNTSFGRWSEHMQEKGYQVDYISDQLMAGLQLTPKRTWKTKSGLEYKVLLIPAAHFVSLETMELWAKWVKQGLPVYFLEHLPLQVNSFGLTADEKARWAAAKETLLMHWVSDPINILERYKVTREGIADYGISFIRKKTGTGAQYFVANLSNKFSDGMVQFAKISGGVELEDPMTGEIKKANLRKDKQFYLQLAPGQSLLVRSIPAVKKSMPSEAVAKVFTPLVPVAKIQLNFPQQVLPAQSMESLQFWTQDSSTHDYWGKGTYSFDFDLSAEQIPQAKVLHFDKIRDWVRVKINGKELGLVWSLPYQINIPVGLLQVKNHIELEVMNVSANRVRKLDREKFNWKNFYEINFVDIQYRPFDASTWVVTPSGIEGELYFSN</sequence>
<organism evidence="2 3">
    <name type="scientific">Aquirufa echingensis</name>
    <dbReference type="NCBI Taxonomy" id="3096516"/>
    <lineage>
        <taxon>Bacteria</taxon>
        <taxon>Pseudomonadati</taxon>
        <taxon>Bacteroidota</taxon>
        <taxon>Cytophagia</taxon>
        <taxon>Cytophagales</taxon>
        <taxon>Flectobacillaceae</taxon>
        <taxon>Aquirufa</taxon>
    </lineage>
</organism>
<dbReference type="PANTHER" id="PTHR36848">
    <property type="entry name" value="DNA-BINDING PROTEIN (PUTATIVE SECRETED PROTEIN)-RELATED"/>
    <property type="match status" value="1"/>
</dbReference>
<feature type="chain" id="PRO_5046676792" evidence="1">
    <location>
        <begin position="21"/>
        <end position="885"/>
    </location>
</feature>
<gene>
    <name evidence="2" type="ORF">SKC38_04725</name>
</gene>
<comment type="caution">
    <text evidence="2">The sequence shown here is derived from an EMBL/GenBank/DDBJ whole genome shotgun (WGS) entry which is preliminary data.</text>
</comment>